<gene>
    <name evidence="1" type="ORF">ADK75_00780</name>
</gene>
<reference evidence="2" key="1">
    <citation type="submission" date="2015-07" db="EMBL/GenBank/DDBJ databases">
        <authorList>
            <consortium name="Consortium for Microbial Forensics and Genomics (microFORGE)"/>
            <person name="Knight B.M."/>
            <person name="Roberts D.P."/>
            <person name="Lin D."/>
            <person name="Hari K."/>
            <person name="Fletcher J."/>
            <person name="Melcher U."/>
            <person name="Blagden T."/>
            <person name="Winegar R.A."/>
        </authorList>
    </citation>
    <scope>NUCLEOTIDE SEQUENCE [LARGE SCALE GENOMIC DNA]</scope>
    <source>
        <strain evidence="2">NRRL B-1447</strain>
    </source>
</reference>
<protein>
    <recommendedName>
        <fullName evidence="3">E9imm peptide</fullName>
    </recommendedName>
</protein>
<dbReference type="PATRIC" id="fig|1961.12.peg.165"/>
<sequence>MTREEAVELVQRLMDGSITDEAETDAALGTLRTRLGCPHISNYLYWDFDPGLNAEKVVDRALAYELIAL</sequence>
<organism evidence="1 2">
    <name type="scientific">Streptomyces virginiae</name>
    <name type="common">Streptomyces cinnamonensis</name>
    <dbReference type="NCBI Taxonomy" id="1961"/>
    <lineage>
        <taxon>Bacteria</taxon>
        <taxon>Bacillati</taxon>
        <taxon>Actinomycetota</taxon>
        <taxon>Actinomycetes</taxon>
        <taxon>Kitasatosporales</taxon>
        <taxon>Streptomycetaceae</taxon>
        <taxon>Streptomyces</taxon>
    </lineage>
</organism>
<name>A0A0L8N5J1_STRVG</name>
<dbReference type="EMBL" id="LGUV01000001">
    <property type="protein sequence ID" value="KOG57969.1"/>
    <property type="molecule type" value="Genomic_DNA"/>
</dbReference>
<evidence type="ECO:0000313" key="1">
    <source>
        <dbReference type="EMBL" id="KOG57969.1"/>
    </source>
</evidence>
<comment type="caution">
    <text evidence="1">The sequence shown here is derived from an EMBL/GenBank/DDBJ whole genome shotgun (WGS) entry which is preliminary data.</text>
</comment>
<accession>A0A0L8N5J1</accession>
<dbReference type="OrthoDB" id="3399356at2"/>
<dbReference type="Proteomes" id="UP000037084">
    <property type="component" value="Unassembled WGS sequence"/>
</dbReference>
<dbReference type="RefSeq" id="WP_063785398.1">
    <property type="nucleotide sequence ID" value="NZ_LGUV01000001.1"/>
</dbReference>
<dbReference type="AlphaFoldDB" id="A0A0L8N5J1"/>
<evidence type="ECO:0008006" key="3">
    <source>
        <dbReference type="Google" id="ProtNLM"/>
    </source>
</evidence>
<evidence type="ECO:0000313" key="2">
    <source>
        <dbReference type="Proteomes" id="UP000037084"/>
    </source>
</evidence>
<proteinExistence type="predicted"/>